<gene>
    <name evidence="3" type="ORF">K3166_01750</name>
</gene>
<accession>A0ABX8ZHZ8</accession>
<dbReference type="Gene3D" id="3.90.550.10">
    <property type="entry name" value="Spore Coat Polysaccharide Biosynthesis Protein SpsA, Chain A"/>
    <property type="match status" value="1"/>
</dbReference>
<dbReference type="InterPro" id="IPR025877">
    <property type="entry name" value="MobA-like_NTP_Trfase"/>
</dbReference>
<keyword evidence="4" id="KW-1185">Reference proteome</keyword>
<evidence type="ECO:0000313" key="3">
    <source>
        <dbReference type="EMBL" id="QZD88381.1"/>
    </source>
</evidence>
<sequence>MNTTGKVTALLLAGKRSGALDPLAEHAGAAQKCVVPVAGKPLIEHTALALSECANVGEIRIVAHEADEIAAIPLIARLVAEGRVTFHSGAHNLVDSIFAGARGAAFPMIVTTADNCLWKPADYAEFIDHALAATADAGAALARKEDVQAADPRGQAKFYQFADGGFSNCNTYWVGNENALRAAEVMRGGGQFVKHPARIAKAFGVMNLVRFYLGNGTREKLFGQVGRRMGLRMEPVVMSNGYCAIDVDNQRTWEVTDRLLRERAPSEAG</sequence>
<evidence type="ECO:0000259" key="2">
    <source>
        <dbReference type="Pfam" id="PF12804"/>
    </source>
</evidence>
<dbReference type="Proteomes" id="UP000824280">
    <property type="component" value="Chromosome"/>
</dbReference>
<dbReference type="GO" id="GO:0016740">
    <property type="term" value="F:transferase activity"/>
    <property type="evidence" value="ECO:0007669"/>
    <property type="project" value="UniProtKB-KW"/>
</dbReference>
<reference evidence="3 4" key="1">
    <citation type="submission" date="2021-08" db="EMBL/GenBank/DDBJ databases">
        <title>Comparative Genomics Analysis of the Genus Qipengyuania Reveals Extensive Genetic Diversity and Metabolic Versatility, Including the Description of Fifteen Novel Species.</title>
        <authorList>
            <person name="Liu Y."/>
        </authorList>
    </citation>
    <scope>NUCLEOTIDE SEQUENCE [LARGE SCALE GENOMIC DNA]</scope>
    <source>
        <strain evidence="3 4">1XM2-8</strain>
    </source>
</reference>
<evidence type="ECO:0000256" key="1">
    <source>
        <dbReference type="ARBA" id="ARBA00022842"/>
    </source>
</evidence>
<dbReference type="InterPro" id="IPR029044">
    <property type="entry name" value="Nucleotide-diphossugar_trans"/>
</dbReference>
<dbReference type="Pfam" id="PF12804">
    <property type="entry name" value="NTP_transf_3"/>
    <property type="match status" value="1"/>
</dbReference>
<name>A0ABX8ZHZ8_9SPHN</name>
<feature type="domain" description="MobA-like NTP transferase" evidence="2">
    <location>
        <begin position="10"/>
        <end position="145"/>
    </location>
</feature>
<proteinExistence type="predicted"/>
<keyword evidence="1" id="KW-0460">Magnesium</keyword>
<organism evidence="3 4">
    <name type="scientific">Qipengyuania psychrotolerans</name>
    <dbReference type="NCBI Taxonomy" id="2867238"/>
    <lineage>
        <taxon>Bacteria</taxon>
        <taxon>Pseudomonadati</taxon>
        <taxon>Pseudomonadota</taxon>
        <taxon>Alphaproteobacteria</taxon>
        <taxon>Sphingomonadales</taxon>
        <taxon>Erythrobacteraceae</taxon>
        <taxon>Qipengyuania</taxon>
    </lineage>
</organism>
<keyword evidence="3" id="KW-0808">Transferase</keyword>
<dbReference type="EMBL" id="CP081297">
    <property type="protein sequence ID" value="QZD88381.1"/>
    <property type="molecule type" value="Genomic_DNA"/>
</dbReference>
<protein>
    <submittedName>
        <fullName evidence="3">NTP transferase domain-containing protein</fullName>
    </submittedName>
</protein>
<evidence type="ECO:0000313" key="4">
    <source>
        <dbReference type="Proteomes" id="UP000824280"/>
    </source>
</evidence>
<dbReference type="SUPFAM" id="SSF53448">
    <property type="entry name" value="Nucleotide-diphospho-sugar transferases"/>
    <property type="match status" value="1"/>
</dbReference>